<evidence type="ECO:0000256" key="1">
    <source>
        <dbReference type="ARBA" id="ARBA00022676"/>
    </source>
</evidence>
<protein>
    <recommendedName>
        <fullName evidence="5">Poly [ADP-ribose] polymerase</fullName>
        <shortName evidence="5">PARP</shortName>
        <ecNumber evidence="5">2.4.2.-</ecNumber>
    </recommendedName>
</protein>
<keyword evidence="6" id="KW-0812">Transmembrane</keyword>
<comment type="catalytic activity">
    <reaction evidence="4">
        <text>NAD(+) + (ADP-D-ribosyl)n-acceptor = nicotinamide + (ADP-D-ribosyl)n+1-acceptor + H(+).</text>
        <dbReference type="EC" id="2.4.2.30"/>
    </reaction>
</comment>
<dbReference type="Proteomes" id="UP001642464">
    <property type="component" value="Unassembled WGS sequence"/>
</dbReference>
<feature type="transmembrane region" description="Helical" evidence="6">
    <location>
        <begin position="102"/>
        <end position="124"/>
    </location>
</feature>
<dbReference type="Gene3D" id="3.90.228.10">
    <property type="match status" value="1"/>
</dbReference>
<dbReference type="PANTHER" id="PTHR10459">
    <property type="entry name" value="DNA LIGASE"/>
    <property type="match status" value="1"/>
</dbReference>
<evidence type="ECO:0000256" key="3">
    <source>
        <dbReference type="ARBA" id="ARBA00023027"/>
    </source>
</evidence>
<evidence type="ECO:0000256" key="6">
    <source>
        <dbReference type="SAM" id="Phobius"/>
    </source>
</evidence>
<feature type="transmembrane region" description="Helical" evidence="6">
    <location>
        <begin position="186"/>
        <end position="208"/>
    </location>
</feature>
<name>A0ABP0QYF8_9DINO</name>
<reference evidence="8 9" key="1">
    <citation type="submission" date="2024-02" db="EMBL/GenBank/DDBJ databases">
        <authorList>
            <person name="Chen Y."/>
            <person name="Shah S."/>
            <person name="Dougan E. K."/>
            <person name="Thang M."/>
            <person name="Chan C."/>
        </authorList>
    </citation>
    <scope>NUCLEOTIDE SEQUENCE [LARGE SCALE GENOMIC DNA]</scope>
</reference>
<evidence type="ECO:0000256" key="4">
    <source>
        <dbReference type="ARBA" id="ARBA00033987"/>
    </source>
</evidence>
<evidence type="ECO:0000256" key="2">
    <source>
        <dbReference type="ARBA" id="ARBA00022679"/>
    </source>
</evidence>
<keyword evidence="6" id="KW-0472">Membrane</keyword>
<sequence>MVLLNVVIPPGMKPGQEIQATSPDGVIVKATIPSGLKPGQTFSVQYTAPAGATAGAASTSTPSGSSCIRLMRMYSGGDLIVLCGLVVIGFSLPMFIKHAGSILNILATYVLPVIVAGLAVAYDWSLKGPTVALKNTLAAAVVAWILVVPLGVVTHSLLNYFTSLIIVAAASLLILSVFLQFGLCGGWLFALLILSVFIVFGGSMVWLISGPLGGAVIFLVAFFCTRVIFGVIFLRDLDPSAWPHVKEVEKNSDEFRSQKEYFMTNCQPWAHKYDFNLSVSKIYRIDKPDPWTASSADSSRALFHGTPWEAAMGIVCDGFRLPSHPGMFGKGIYFADCPLKSWRYCFPSQEMANTLPRITGKGGYILMCWVDLGTTRQEKVAKPDLKGYNRKSWWNWITRQRGAYDSVTGLTEEEGGALRVPEYIVYDPKQVRLAYLFEVFKEARSAASASNNTASNTT</sequence>
<gene>
    <name evidence="8" type="ORF">SCF082_LOCUS43291</name>
</gene>
<feature type="transmembrane region" description="Helical" evidence="6">
    <location>
        <begin position="160"/>
        <end position="179"/>
    </location>
</feature>
<evidence type="ECO:0000256" key="5">
    <source>
        <dbReference type="RuleBase" id="RU362114"/>
    </source>
</evidence>
<proteinExistence type="predicted"/>
<feature type="domain" description="PARP catalytic" evidence="7">
    <location>
        <begin position="236"/>
        <end position="448"/>
    </location>
</feature>
<evidence type="ECO:0000313" key="9">
    <source>
        <dbReference type="Proteomes" id="UP001642464"/>
    </source>
</evidence>
<dbReference type="EMBL" id="CAXAMM010040240">
    <property type="protein sequence ID" value="CAK9091942.1"/>
    <property type="molecule type" value="Genomic_DNA"/>
</dbReference>
<evidence type="ECO:0000259" key="7">
    <source>
        <dbReference type="PROSITE" id="PS51059"/>
    </source>
</evidence>
<keyword evidence="1 5" id="KW-0328">Glycosyltransferase</keyword>
<dbReference type="InterPro" id="IPR050800">
    <property type="entry name" value="ARTD/PARP"/>
</dbReference>
<dbReference type="Pfam" id="PF00644">
    <property type="entry name" value="PARP"/>
    <property type="match status" value="1"/>
</dbReference>
<dbReference type="EC" id="2.4.2.-" evidence="5"/>
<keyword evidence="9" id="KW-1185">Reference proteome</keyword>
<feature type="transmembrane region" description="Helical" evidence="6">
    <location>
        <begin position="214"/>
        <end position="234"/>
    </location>
</feature>
<keyword evidence="3 5" id="KW-0520">NAD</keyword>
<organism evidence="8 9">
    <name type="scientific">Durusdinium trenchii</name>
    <dbReference type="NCBI Taxonomy" id="1381693"/>
    <lineage>
        <taxon>Eukaryota</taxon>
        <taxon>Sar</taxon>
        <taxon>Alveolata</taxon>
        <taxon>Dinophyceae</taxon>
        <taxon>Suessiales</taxon>
        <taxon>Symbiodiniaceae</taxon>
        <taxon>Durusdinium</taxon>
    </lineage>
</organism>
<dbReference type="InterPro" id="IPR012317">
    <property type="entry name" value="Poly(ADP-ribose)pol_cat_dom"/>
</dbReference>
<comment type="caution">
    <text evidence="8">The sequence shown here is derived from an EMBL/GenBank/DDBJ whole genome shotgun (WGS) entry which is preliminary data.</text>
</comment>
<dbReference type="SUPFAM" id="SSF56399">
    <property type="entry name" value="ADP-ribosylation"/>
    <property type="match status" value="1"/>
</dbReference>
<feature type="transmembrane region" description="Helical" evidence="6">
    <location>
        <begin position="136"/>
        <end position="154"/>
    </location>
</feature>
<accession>A0ABP0QYF8</accession>
<keyword evidence="6" id="KW-1133">Transmembrane helix</keyword>
<dbReference type="PANTHER" id="PTHR10459:SF60">
    <property type="entry name" value="POLY [ADP-RIBOSE] POLYMERASE 2"/>
    <property type="match status" value="1"/>
</dbReference>
<dbReference type="PROSITE" id="PS51059">
    <property type="entry name" value="PARP_CATALYTIC"/>
    <property type="match status" value="1"/>
</dbReference>
<keyword evidence="2 5" id="KW-0808">Transferase</keyword>
<feature type="transmembrane region" description="Helical" evidence="6">
    <location>
        <begin position="79"/>
        <end position="96"/>
    </location>
</feature>
<evidence type="ECO:0000313" key="8">
    <source>
        <dbReference type="EMBL" id="CAK9091942.1"/>
    </source>
</evidence>